<accession>A0A6N6MBB8</accession>
<protein>
    <submittedName>
        <fullName evidence="1">Uncharacterized protein</fullName>
    </submittedName>
</protein>
<name>A0A6N6MBB8_9FLAO</name>
<comment type="caution">
    <text evidence="1">The sequence shown here is derived from an EMBL/GenBank/DDBJ whole genome shotgun (WGS) entry which is preliminary data.</text>
</comment>
<proteinExistence type="predicted"/>
<evidence type="ECO:0000313" key="2">
    <source>
        <dbReference type="Proteomes" id="UP000441333"/>
    </source>
</evidence>
<dbReference type="AlphaFoldDB" id="A0A6N6MBB8"/>
<evidence type="ECO:0000313" key="1">
    <source>
        <dbReference type="EMBL" id="KAB1066805.1"/>
    </source>
</evidence>
<reference evidence="1 2" key="1">
    <citation type="submission" date="2019-09" db="EMBL/GenBank/DDBJ databases">
        <authorList>
            <person name="Cao W.R."/>
        </authorList>
    </citation>
    <scope>NUCLEOTIDE SEQUENCE [LARGE SCALE GENOMIC DNA]</scope>
    <source>
        <strain evidence="1 2">B1N29</strain>
    </source>
</reference>
<keyword evidence="2" id="KW-1185">Reference proteome</keyword>
<sequence>MPGLALNFTSTYQPENPRGISKVGKKEQLLIAFLRNEFYSFFLFGFFLFENKETISTEFSLIL</sequence>
<dbReference type="EMBL" id="WAAT01000051">
    <property type="protein sequence ID" value="KAB1066805.1"/>
    <property type="molecule type" value="Genomic_DNA"/>
</dbReference>
<organism evidence="1 2">
    <name type="scientific">Pseudotamlana haliotis</name>
    <dbReference type="NCBI Taxonomy" id="2614804"/>
    <lineage>
        <taxon>Bacteria</taxon>
        <taxon>Pseudomonadati</taxon>
        <taxon>Bacteroidota</taxon>
        <taxon>Flavobacteriia</taxon>
        <taxon>Flavobacteriales</taxon>
        <taxon>Flavobacteriaceae</taxon>
        <taxon>Pseudotamlana</taxon>
    </lineage>
</organism>
<dbReference type="Proteomes" id="UP000441333">
    <property type="component" value="Unassembled WGS sequence"/>
</dbReference>
<gene>
    <name evidence="1" type="ORF">F6U93_13195</name>
</gene>